<feature type="compositionally biased region" description="Low complexity" evidence="1">
    <location>
        <begin position="180"/>
        <end position="201"/>
    </location>
</feature>
<evidence type="ECO:0000313" key="3">
    <source>
        <dbReference type="Proteomes" id="UP000324974"/>
    </source>
</evidence>
<dbReference type="PANTHER" id="PTHR24637:SF421">
    <property type="entry name" value="CUTICLE COLLAGEN DPY-2"/>
    <property type="match status" value="1"/>
</dbReference>
<feature type="compositionally biased region" description="Gly residues" evidence="1">
    <location>
        <begin position="233"/>
        <end position="245"/>
    </location>
</feature>
<name>A0A5C1AK18_9BACT</name>
<protein>
    <recommendedName>
        <fullName evidence="4">Collagen-like protein</fullName>
    </recommendedName>
</protein>
<feature type="region of interest" description="Disordered" evidence="1">
    <location>
        <begin position="126"/>
        <end position="250"/>
    </location>
</feature>
<feature type="compositionally biased region" description="Low complexity" evidence="1">
    <location>
        <begin position="210"/>
        <end position="232"/>
    </location>
</feature>
<dbReference type="KEGG" id="lrs:PX52LOC_05544"/>
<gene>
    <name evidence="2" type="ORF">PX52LOC_05544</name>
</gene>
<feature type="compositionally biased region" description="Low complexity" evidence="1">
    <location>
        <begin position="126"/>
        <end position="145"/>
    </location>
</feature>
<dbReference type="Pfam" id="PF01391">
    <property type="entry name" value="Collagen"/>
    <property type="match status" value="1"/>
</dbReference>
<feature type="compositionally biased region" description="Polar residues" evidence="1">
    <location>
        <begin position="157"/>
        <end position="172"/>
    </location>
</feature>
<accession>A0A5C1AK18</accession>
<sequence>MIGVTITFNHERFAAAVAPSVGTHIHPSGPNLITAATSTNLNGFLTGNRSVGSLPYADAPSEGTWLAGAEIDDQGNGQPVWVAPGTGGPGGSLTVREIDGSPSVTATVIEFPNGTLTNQGGGVVRVTTVTGPAGPIGATGPTGATGSQGPKGDKGDTGSQGPQGATGATGSQGPKGDTGDQGATGATGAAGATGSTGAAGAKGDKGDTGDTGPQGPAGATGSAGAAGATGPAGADGQGVPTGGSTGQVLTKTSGADFATAWQTPGVGGSSDLLSTLTAAEISVTTTATATISRMHGCSGTTSDYTVTLPTAVGNAGKLIGFRMAAGLTKLVTLDGNGSETIDGTLTRVMWSGEACILLCDGTGWTKIAGKTRPMACAVGRSTLVSGDIPNNTVTLVPLNNSILDATGRMADTATGQMLVLRPGLYSCTGVITYSDAAGTNPMGAAGFAQCRIHANNSSTVLIATNDHNTVSWTPITLAVVDYTFAAGDSVRMYAYQSSGVSVNVFTAGGNATTLTITEVPTW</sequence>
<dbReference type="OrthoDB" id="1621896at2"/>
<evidence type="ECO:0008006" key="4">
    <source>
        <dbReference type="Google" id="ProtNLM"/>
    </source>
</evidence>
<dbReference type="AlphaFoldDB" id="A0A5C1AK18"/>
<dbReference type="Proteomes" id="UP000324974">
    <property type="component" value="Chromosome"/>
</dbReference>
<dbReference type="RefSeq" id="WP_149113025.1">
    <property type="nucleotide sequence ID" value="NZ_CP042425.1"/>
</dbReference>
<keyword evidence="3" id="KW-1185">Reference proteome</keyword>
<evidence type="ECO:0000256" key="1">
    <source>
        <dbReference type="SAM" id="MobiDB-lite"/>
    </source>
</evidence>
<reference evidence="3" key="1">
    <citation type="submission" date="2019-08" db="EMBL/GenBank/DDBJ databases">
        <title>Limnoglobus roseus gen. nov., sp. nov., a novel freshwater planctomycete with a giant genome from the family Gemmataceae.</title>
        <authorList>
            <person name="Kulichevskaya I.S."/>
            <person name="Naumoff D.G."/>
            <person name="Miroshnikov K."/>
            <person name="Ivanova A."/>
            <person name="Philippov D.A."/>
            <person name="Hakobyan A."/>
            <person name="Rijpstra I.C."/>
            <person name="Sinninghe Damste J.S."/>
            <person name="Liesack W."/>
            <person name="Dedysh S.N."/>
        </authorList>
    </citation>
    <scope>NUCLEOTIDE SEQUENCE [LARGE SCALE GENOMIC DNA]</scope>
    <source>
        <strain evidence="3">PX52</strain>
    </source>
</reference>
<evidence type="ECO:0000313" key="2">
    <source>
        <dbReference type="EMBL" id="QEL18517.1"/>
    </source>
</evidence>
<dbReference type="EMBL" id="CP042425">
    <property type="protein sequence ID" value="QEL18517.1"/>
    <property type="molecule type" value="Genomic_DNA"/>
</dbReference>
<dbReference type="InterPro" id="IPR008160">
    <property type="entry name" value="Collagen"/>
</dbReference>
<dbReference type="PANTHER" id="PTHR24637">
    <property type="entry name" value="COLLAGEN"/>
    <property type="match status" value="1"/>
</dbReference>
<proteinExistence type="predicted"/>
<organism evidence="2 3">
    <name type="scientific">Limnoglobus roseus</name>
    <dbReference type="NCBI Taxonomy" id="2598579"/>
    <lineage>
        <taxon>Bacteria</taxon>
        <taxon>Pseudomonadati</taxon>
        <taxon>Planctomycetota</taxon>
        <taxon>Planctomycetia</taxon>
        <taxon>Gemmatales</taxon>
        <taxon>Gemmataceae</taxon>
        <taxon>Limnoglobus</taxon>
    </lineage>
</organism>